<dbReference type="InterPro" id="IPR052336">
    <property type="entry name" value="MlaD_Phospholipid_Transporter"/>
</dbReference>
<dbReference type="PANTHER" id="PTHR33371:SF19">
    <property type="entry name" value="MCE-FAMILY PROTEIN MCE4A"/>
    <property type="match status" value="1"/>
</dbReference>
<proteinExistence type="predicted"/>
<evidence type="ECO:0000313" key="3">
    <source>
        <dbReference type="EMBL" id="GAA3223577.1"/>
    </source>
</evidence>
<comment type="caution">
    <text evidence="3">The sequence shown here is derived from an EMBL/GenBank/DDBJ whole genome shotgun (WGS) entry which is preliminary data.</text>
</comment>
<keyword evidence="4" id="KW-1185">Reference proteome</keyword>
<evidence type="ECO:0000313" key="4">
    <source>
        <dbReference type="Proteomes" id="UP001501237"/>
    </source>
</evidence>
<dbReference type="NCBIfam" id="TIGR00996">
    <property type="entry name" value="Mtu_fam_mce"/>
    <property type="match status" value="1"/>
</dbReference>
<dbReference type="InterPro" id="IPR005693">
    <property type="entry name" value="Mce"/>
</dbReference>
<dbReference type="InterPro" id="IPR024516">
    <property type="entry name" value="Mce_C"/>
</dbReference>
<gene>
    <name evidence="3" type="ORF">GCM10010468_50180</name>
</gene>
<accession>A0ABP6QES5</accession>
<reference evidence="4" key="1">
    <citation type="journal article" date="2019" name="Int. J. Syst. Evol. Microbiol.">
        <title>The Global Catalogue of Microorganisms (GCM) 10K type strain sequencing project: providing services to taxonomists for standard genome sequencing and annotation.</title>
        <authorList>
            <consortium name="The Broad Institute Genomics Platform"/>
            <consortium name="The Broad Institute Genome Sequencing Center for Infectious Disease"/>
            <person name="Wu L."/>
            <person name="Ma J."/>
        </authorList>
    </citation>
    <scope>NUCLEOTIDE SEQUENCE [LARGE SCALE GENOMIC DNA]</scope>
    <source>
        <strain evidence="4">JCM 9377</strain>
    </source>
</reference>
<feature type="domain" description="Mce/MlaD" evidence="1">
    <location>
        <begin position="28"/>
        <end position="105"/>
    </location>
</feature>
<name>A0ABP6QES5_9ACTN</name>
<protein>
    <submittedName>
        <fullName evidence="3">MCE family protein</fullName>
    </submittedName>
</protein>
<evidence type="ECO:0000259" key="2">
    <source>
        <dbReference type="Pfam" id="PF11887"/>
    </source>
</evidence>
<sequence>MLGVSFLLACVLLVVLCIAFYNRAFSDTVKIKYTADRAGLQLLEHSDVKIRGLIVGEVRSIEQAPEGAVMELAIQKDKAKFIPSNATGRLLPKTLFGEKYIDLSAPAQPAAPIKNGSVLTQDKTAVSVEIDQVLNDIMPLLKAVEPAKLNQTLNAVATALDGRGEKLGRTAEQLDSLLAKVNPKLKTFLYDLKAAGDVSDVYSAATPDLMRALRNINVTSTTIVDKQAAIEELIPAVTRVADHGTRFMNQNSPKIVGLNISLRSPMSVLARYSPSFPCVMTGLDKLSKNNNEAVGGGKRPSSNLWIEIVKPRPGYKYPLDVPEAKDFRNPRCYGLPNPKVPFDDWLALDGTEDDIWWKKNRSMSSLFVTPGAGQTENDVVKAVVAPTLNMEAADVPDFVTLLFGPLANGTVVNVQ</sequence>
<dbReference type="Pfam" id="PF02470">
    <property type="entry name" value="MlaD"/>
    <property type="match status" value="1"/>
</dbReference>
<dbReference type="Pfam" id="PF11887">
    <property type="entry name" value="Mce4_CUP1"/>
    <property type="match status" value="1"/>
</dbReference>
<dbReference type="PANTHER" id="PTHR33371">
    <property type="entry name" value="INTERMEMBRANE PHOSPHOLIPID TRANSPORT SYSTEM BINDING PROTEIN MLAD-RELATED"/>
    <property type="match status" value="1"/>
</dbReference>
<dbReference type="InterPro" id="IPR003399">
    <property type="entry name" value="Mce/MlaD"/>
</dbReference>
<dbReference type="EMBL" id="BAAAUV010000013">
    <property type="protein sequence ID" value="GAA3223577.1"/>
    <property type="molecule type" value="Genomic_DNA"/>
</dbReference>
<organism evidence="3 4">
    <name type="scientific">Actinocorallia longicatena</name>
    <dbReference type="NCBI Taxonomy" id="111803"/>
    <lineage>
        <taxon>Bacteria</taxon>
        <taxon>Bacillati</taxon>
        <taxon>Actinomycetota</taxon>
        <taxon>Actinomycetes</taxon>
        <taxon>Streptosporangiales</taxon>
        <taxon>Thermomonosporaceae</taxon>
        <taxon>Actinocorallia</taxon>
    </lineage>
</organism>
<evidence type="ECO:0000259" key="1">
    <source>
        <dbReference type="Pfam" id="PF02470"/>
    </source>
</evidence>
<dbReference type="Proteomes" id="UP001501237">
    <property type="component" value="Unassembled WGS sequence"/>
</dbReference>
<feature type="domain" description="Mammalian cell entry C-terminal" evidence="2">
    <location>
        <begin position="111"/>
        <end position="330"/>
    </location>
</feature>